<dbReference type="PANTHER" id="PTHR10996">
    <property type="entry name" value="2-HYDROXYACID DEHYDROGENASE-RELATED"/>
    <property type="match status" value="1"/>
</dbReference>
<evidence type="ECO:0000256" key="1">
    <source>
        <dbReference type="ARBA" id="ARBA00005854"/>
    </source>
</evidence>
<dbReference type="GO" id="GO:0005829">
    <property type="term" value="C:cytosol"/>
    <property type="evidence" value="ECO:0007669"/>
    <property type="project" value="TreeGrafter"/>
</dbReference>
<dbReference type="GO" id="GO:0051287">
    <property type="term" value="F:NAD binding"/>
    <property type="evidence" value="ECO:0007669"/>
    <property type="project" value="InterPro"/>
</dbReference>
<evidence type="ECO:0000259" key="5">
    <source>
        <dbReference type="Pfam" id="PF00389"/>
    </source>
</evidence>
<evidence type="ECO:0000313" key="8">
    <source>
        <dbReference type="Proteomes" id="UP000017746"/>
    </source>
</evidence>
<dbReference type="SUPFAM" id="SSF52283">
    <property type="entry name" value="Formate/glycerate dehydrogenase catalytic domain-like"/>
    <property type="match status" value="1"/>
</dbReference>
<feature type="domain" description="D-isomer specific 2-hydroxyacid dehydrogenase catalytic" evidence="5">
    <location>
        <begin position="5"/>
        <end position="286"/>
    </location>
</feature>
<dbReference type="InterPro" id="IPR036291">
    <property type="entry name" value="NAD(P)-bd_dom_sf"/>
</dbReference>
<dbReference type="PATRIC" id="fig|1246995.3.peg.2817"/>
<name>U5VZJ3_9ACTN</name>
<protein>
    <submittedName>
        <fullName evidence="7">Uncharacterized protein</fullName>
    </submittedName>
</protein>
<keyword evidence="8" id="KW-1185">Reference proteome</keyword>
<dbReference type="InterPro" id="IPR050223">
    <property type="entry name" value="D-isomer_2-hydroxyacid_DH"/>
</dbReference>
<evidence type="ECO:0000256" key="3">
    <source>
        <dbReference type="ARBA" id="ARBA00023027"/>
    </source>
</evidence>
<dbReference type="GO" id="GO:0030267">
    <property type="term" value="F:glyoxylate reductase (NADPH) activity"/>
    <property type="evidence" value="ECO:0007669"/>
    <property type="project" value="TreeGrafter"/>
</dbReference>
<dbReference type="PROSITE" id="PS00671">
    <property type="entry name" value="D_2_HYDROXYACID_DH_3"/>
    <property type="match status" value="1"/>
</dbReference>
<dbReference type="STRING" id="1246995.AFR_13875"/>
<sequence length="291" mass="31622">MPDGTLTEAELIRELADTEVYLYGGDEEATAPVIESSVALRLIAFYGVGYESFMDVEAVRRHGVRVTNTPGTLNNSVAEFTIGQLLNCRRHLTEYALKYLNGSSGDEAKQSDLGAHTVGIIGMGGIGTRLAEILTKGFDANVAYFSRTRKPALEEQLGIRYTSLNELFEVSESLLVMIPGNSETRHLVGEEQLGRLRHGSVLVNTARPEIVEPGSLDANLRSGRISAAAIDGYYSEKTEETESLKQLQPHPLLITGHVASLTHDARDAMTRRAVGSILNFLDTGADECIVV</sequence>
<reference evidence="7 8" key="1">
    <citation type="journal article" date="2014" name="J. Biotechnol.">
        <title>Complete genome sequence of the actinobacterium Actinoplanes friuliensis HAG 010964, producer of the lipopeptide antibiotic friulimycin.</title>
        <authorList>
            <person name="Ruckert C."/>
            <person name="Szczepanowski R."/>
            <person name="Albersmeier A."/>
            <person name="Goesmann A."/>
            <person name="Fischer N."/>
            <person name="Steinkamper A."/>
            <person name="Puhler A."/>
            <person name="Biener R."/>
            <person name="Schwartz D."/>
            <person name="Kalinowski J."/>
        </authorList>
    </citation>
    <scope>NUCLEOTIDE SEQUENCE [LARGE SCALE GENOMIC DNA]</scope>
    <source>
        <strain evidence="7 8">DSM 7358</strain>
    </source>
</reference>
<dbReference type="KEGG" id="afs:AFR_13875"/>
<evidence type="ECO:0000313" key="7">
    <source>
        <dbReference type="EMBL" id="AGZ41061.1"/>
    </source>
</evidence>
<comment type="similarity">
    <text evidence="1 4">Belongs to the D-isomer specific 2-hydroxyacid dehydrogenase family.</text>
</comment>
<dbReference type="InterPro" id="IPR006139">
    <property type="entry name" value="D-isomer_2_OHA_DH_cat_dom"/>
</dbReference>
<dbReference type="EMBL" id="CP006272">
    <property type="protein sequence ID" value="AGZ41061.1"/>
    <property type="molecule type" value="Genomic_DNA"/>
</dbReference>
<dbReference type="Pfam" id="PF02826">
    <property type="entry name" value="2-Hacid_dh_C"/>
    <property type="match status" value="1"/>
</dbReference>
<dbReference type="Proteomes" id="UP000017746">
    <property type="component" value="Chromosome"/>
</dbReference>
<dbReference type="SUPFAM" id="SSF51735">
    <property type="entry name" value="NAD(P)-binding Rossmann-fold domains"/>
    <property type="match status" value="1"/>
</dbReference>
<evidence type="ECO:0000256" key="2">
    <source>
        <dbReference type="ARBA" id="ARBA00023002"/>
    </source>
</evidence>
<dbReference type="Gene3D" id="3.40.50.720">
    <property type="entry name" value="NAD(P)-binding Rossmann-like Domain"/>
    <property type="match status" value="2"/>
</dbReference>
<dbReference type="Pfam" id="PF00389">
    <property type="entry name" value="2-Hacid_dh"/>
    <property type="match status" value="1"/>
</dbReference>
<organism evidence="7 8">
    <name type="scientific">Actinoplanes friuliensis DSM 7358</name>
    <dbReference type="NCBI Taxonomy" id="1246995"/>
    <lineage>
        <taxon>Bacteria</taxon>
        <taxon>Bacillati</taxon>
        <taxon>Actinomycetota</taxon>
        <taxon>Actinomycetes</taxon>
        <taxon>Micromonosporales</taxon>
        <taxon>Micromonosporaceae</taxon>
        <taxon>Actinoplanes</taxon>
    </lineage>
</organism>
<dbReference type="eggNOG" id="COG1052">
    <property type="taxonomic scope" value="Bacteria"/>
</dbReference>
<accession>U5VZJ3</accession>
<evidence type="ECO:0000259" key="6">
    <source>
        <dbReference type="Pfam" id="PF02826"/>
    </source>
</evidence>
<evidence type="ECO:0000256" key="4">
    <source>
        <dbReference type="RuleBase" id="RU003719"/>
    </source>
</evidence>
<keyword evidence="3" id="KW-0520">NAD</keyword>
<proteinExistence type="inferred from homology"/>
<dbReference type="AlphaFoldDB" id="U5VZJ3"/>
<dbReference type="InterPro" id="IPR029753">
    <property type="entry name" value="D-isomer_DH_CS"/>
</dbReference>
<dbReference type="GO" id="GO:0016618">
    <property type="term" value="F:hydroxypyruvate reductase [NAD(P)H] activity"/>
    <property type="evidence" value="ECO:0007669"/>
    <property type="project" value="TreeGrafter"/>
</dbReference>
<dbReference type="InterPro" id="IPR006140">
    <property type="entry name" value="D-isomer_DH_NAD-bd"/>
</dbReference>
<dbReference type="PANTHER" id="PTHR10996:SF178">
    <property type="entry name" value="2-HYDROXYACID DEHYDROGENASE YGL185C-RELATED"/>
    <property type="match status" value="1"/>
</dbReference>
<dbReference type="HOGENOM" id="CLU_019796_1_3_11"/>
<keyword evidence="2 4" id="KW-0560">Oxidoreductase</keyword>
<gene>
    <name evidence="7" type="ORF">AFR_13875</name>
</gene>
<feature type="domain" description="D-isomer specific 2-hydroxyacid dehydrogenase NAD-binding" evidence="6">
    <location>
        <begin position="83"/>
        <end position="259"/>
    </location>
</feature>